<organism evidence="1 2">
    <name type="scientific">Colocasia esculenta</name>
    <name type="common">Wild taro</name>
    <name type="synonym">Arum esculentum</name>
    <dbReference type="NCBI Taxonomy" id="4460"/>
    <lineage>
        <taxon>Eukaryota</taxon>
        <taxon>Viridiplantae</taxon>
        <taxon>Streptophyta</taxon>
        <taxon>Embryophyta</taxon>
        <taxon>Tracheophyta</taxon>
        <taxon>Spermatophyta</taxon>
        <taxon>Magnoliopsida</taxon>
        <taxon>Liliopsida</taxon>
        <taxon>Araceae</taxon>
        <taxon>Aroideae</taxon>
        <taxon>Colocasieae</taxon>
        <taxon>Colocasia</taxon>
    </lineage>
</organism>
<name>A0A843TLA7_COLES</name>
<proteinExistence type="predicted"/>
<dbReference type="AlphaFoldDB" id="A0A843TLA7"/>
<gene>
    <name evidence="1" type="ORF">Taro_002592</name>
</gene>
<accession>A0A843TLA7</accession>
<evidence type="ECO:0000313" key="2">
    <source>
        <dbReference type="Proteomes" id="UP000652761"/>
    </source>
</evidence>
<protein>
    <submittedName>
        <fullName evidence="1">Uncharacterized protein</fullName>
    </submittedName>
</protein>
<dbReference type="Proteomes" id="UP000652761">
    <property type="component" value="Unassembled WGS sequence"/>
</dbReference>
<evidence type="ECO:0000313" key="1">
    <source>
        <dbReference type="EMBL" id="MQL70284.1"/>
    </source>
</evidence>
<sequence>MSPSGWEGDGPCVAFRLLLWLCAMCPHRRRHTCGRDQVVLAFVLPRGVPTSRAVSCVPALADGPSGTSAFSGSRLGVLLASQFRSRVPIRGGTGMCGLPTSWRVQGPEWFCVWALDPVEFPVFGVPAALVGEGLVIPTRPCSRGSPPLLPSARGSSSRELGVGRVAEAFLAPCVVSSSVKATCQVSRSPEAPARATRGLAPVGLSEVVSVAWDPHPREPVEGVLRATSVLELAAHVSGL</sequence>
<comment type="caution">
    <text evidence="1">The sequence shown here is derived from an EMBL/GenBank/DDBJ whole genome shotgun (WGS) entry which is preliminary data.</text>
</comment>
<dbReference type="EMBL" id="NMUH01000062">
    <property type="protein sequence ID" value="MQL70284.1"/>
    <property type="molecule type" value="Genomic_DNA"/>
</dbReference>
<reference evidence="1" key="1">
    <citation type="submission" date="2017-07" db="EMBL/GenBank/DDBJ databases">
        <title>Taro Niue Genome Assembly and Annotation.</title>
        <authorList>
            <person name="Atibalentja N."/>
            <person name="Keating K."/>
            <person name="Fields C.J."/>
        </authorList>
    </citation>
    <scope>NUCLEOTIDE SEQUENCE</scope>
    <source>
        <strain evidence="1">Niue_2</strain>
        <tissue evidence="1">Leaf</tissue>
    </source>
</reference>
<keyword evidence="2" id="KW-1185">Reference proteome</keyword>